<dbReference type="InterPro" id="IPR036377">
    <property type="entry name" value="Gp120_core_sf"/>
</dbReference>
<organism evidence="36">
    <name type="scientific">Human immunodeficiency virus type 1</name>
    <name type="common">HIV-1</name>
    <dbReference type="NCBI Taxonomy" id="11676"/>
    <lineage>
        <taxon>Viruses</taxon>
        <taxon>Riboviria</taxon>
        <taxon>Pararnavirae</taxon>
        <taxon>Artverviricota</taxon>
        <taxon>Revtraviricetes</taxon>
        <taxon>Ortervirales</taxon>
        <taxon>Retroviridae</taxon>
        <taxon>Orthoretrovirinae</taxon>
        <taxon>Lentivirus</taxon>
        <taxon>Lentivirus humimdef1</taxon>
    </lineage>
</organism>
<feature type="lipid moiety-binding region" description="S-palmitoyl cysteine; by host" evidence="32">
    <location>
        <position position="752"/>
    </location>
</feature>
<feature type="transmembrane region" description="Helical" evidence="33">
    <location>
        <begin position="666"/>
        <end position="693"/>
    </location>
</feature>
<feature type="region of interest" description="Fusion peptide" evidence="32">
    <location>
        <begin position="500"/>
        <end position="520"/>
    </location>
</feature>
<evidence type="ECO:0000256" key="2">
    <source>
        <dbReference type="ARBA" id="ARBA00004433"/>
    </source>
</evidence>
<dbReference type="GO" id="GO:1903908">
    <property type="term" value="P:positive regulation of plasma membrane raft polarization"/>
    <property type="evidence" value="ECO:0007669"/>
    <property type="project" value="UniProtKB-UniRule"/>
</dbReference>
<evidence type="ECO:0000256" key="1">
    <source>
        <dbReference type="ARBA" id="ARBA00004402"/>
    </source>
</evidence>
<feature type="site" description="Cleavage; by host furin" evidence="32">
    <location>
        <begin position="499"/>
        <end position="500"/>
    </location>
</feature>
<keyword evidence="28 32" id="KW-0325">Glycoprotein</keyword>
<feature type="region of interest" description="V2" evidence="32">
    <location>
        <begin position="153"/>
        <end position="192"/>
    </location>
</feature>
<evidence type="ECO:0000256" key="11">
    <source>
        <dbReference type="ARBA" id="ARBA00022581"/>
    </source>
</evidence>
<comment type="miscellaneous">
    <text evidence="32">HIV-1 lineages are divided in three main groups, M (for Major), O (for Outlier), and N (for New, or Non-M, Non-O). The vast majority of strains found worldwide belong to the group M. Group O seems to be endemic to and largely confined to Cameroon and neighboring countries in West Central Africa, where these viruses represent a small minority of HIV-1 strains. The group N is represented by a limited number of isolates from Cameroonian persons. The group M is further subdivided in 9 clades or subtypes (A to D, F to H, J and K).</text>
</comment>
<evidence type="ECO:0000256" key="22">
    <source>
        <dbReference type="ARBA" id="ARBA00022989"/>
    </source>
</evidence>
<dbReference type="GO" id="GO:0019062">
    <property type="term" value="P:virion attachment to host cell"/>
    <property type="evidence" value="ECO:0007669"/>
    <property type="project" value="UniProtKB-UniRule"/>
</dbReference>
<dbReference type="GO" id="GO:0005198">
    <property type="term" value="F:structural molecule activity"/>
    <property type="evidence" value="ECO:0007669"/>
    <property type="project" value="UniProtKB-UniRule"/>
</dbReference>
<dbReference type="InterPro" id="IPR037527">
    <property type="entry name" value="Gp160"/>
</dbReference>
<dbReference type="GO" id="GO:1903911">
    <property type="term" value="P:positive regulation of receptor clustering"/>
    <property type="evidence" value="ECO:0007669"/>
    <property type="project" value="UniProtKB-UniRule"/>
</dbReference>
<evidence type="ECO:0000256" key="24">
    <source>
        <dbReference type="ARBA" id="ARBA00023054"/>
    </source>
</evidence>
<dbReference type="FunFam" id="2.170.40.20:FF:000004">
    <property type="entry name" value="Envelope glycoprotein gp160"/>
    <property type="match status" value="1"/>
</dbReference>
<evidence type="ECO:0000256" key="31">
    <source>
        <dbReference type="ARBA" id="ARBA00023296"/>
    </source>
</evidence>
<gene>
    <name evidence="32 36" type="primary">env</name>
</gene>
<keyword evidence="13 32" id="KW-0165">Cleavage on pair of basic residues</keyword>
<keyword evidence="27 32" id="KW-1015">Disulfide bond</keyword>
<dbReference type="GO" id="GO:0055036">
    <property type="term" value="C:virion membrane"/>
    <property type="evidence" value="ECO:0007669"/>
    <property type="project" value="UniProtKB-SubCell"/>
</dbReference>
<dbReference type="InterPro" id="IPR000777">
    <property type="entry name" value="HIV1_Gp120"/>
</dbReference>
<keyword evidence="19 32" id="KW-1043">Host membrane</keyword>
<evidence type="ECO:0000256" key="12">
    <source>
        <dbReference type="ARBA" id="ARBA00022595"/>
    </source>
</evidence>
<evidence type="ECO:0000313" key="36">
    <source>
        <dbReference type="EMBL" id="ADM30302.1"/>
    </source>
</evidence>
<keyword evidence="26 32" id="KW-0564">Palmitate</keyword>
<evidence type="ECO:0000256" key="20">
    <source>
        <dbReference type="ARBA" id="ARBA00022879"/>
    </source>
</evidence>
<feature type="topological domain" description="Cytoplasmic" evidence="32">
    <location>
        <begin position="694"/>
        <end position="851"/>
    </location>
</feature>
<feature type="region of interest" description="V5" evidence="32">
    <location>
        <begin position="449"/>
        <end position="459"/>
    </location>
</feature>
<keyword evidence="12 32" id="KW-1162">Viral penetration into host cytoplasm</keyword>
<dbReference type="GO" id="GO:0044175">
    <property type="term" value="C:host cell endosome membrane"/>
    <property type="evidence" value="ECO:0007669"/>
    <property type="project" value="UniProtKB-SubCell"/>
</dbReference>
<organismHost>
    <name type="scientific">Homo sapiens</name>
    <name type="common">Human</name>
    <dbReference type="NCBI Taxonomy" id="9606"/>
</organismHost>
<evidence type="ECO:0000256" key="8">
    <source>
        <dbReference type="ARBA" id="ARBA00022510"/>
    </source>
</evidence>
<evidence type="ECO:0000256" key="18">
    <source>
        <dbReference type="ARBA" id="ARBA00022844"/>
    </source>
</evidence>
<reference evidence="36" key="2">
    <citation type="submission" date="2010-07" db="EMBL/GenBank/DDBJ databases">
        <authorList>
            <person name="Anderson J."/>
            <person name="Ping L.-H."/>
            <person name="Dibben O."/>
            <person name="Jabara C."/>
            <person name="Arney L."/>
            <person name="Kincer L."/>
            <person name="Tang Y."/>
            <person name="Hobbs M."/>
            <person name="Hoffman I."/>
            <person name="Kazembe P."/>
            <person name="Jones C."/>
            <person name="Borrow P."/>
            <person name="Fiscus S."/>
            <person name="Cohen M."/>
            <person name="Swanstrom R."/>
        </authorList>
    </citation>
    <scope>NUCLEOTIDE SEQUENCE</scope>
    <source>
        <strain evidence="36">C007_2A11_2B</strain>
    </source>
</reference>
<comment type="domain">
    <text evidence="32">The membrane proximal external region (MPER) present in gp41 is a tryptophan-rich region recognized by the antibodies 2F5, Z13, and 4E10. MPER seems to play a role in fusion.</text>
</comment>
<evidence type="ECO:0000256" key="15">
    <source>
        <dbReference type="ARBA" id="ARBA00022703"/>
    </source>
</evidence>
<evidence type="ECO:0000256" key="17">
    <source>
        <dbReference type="ARBA" id="ARBA00022804"/>
    </source>
</evidence>
<feature type="domain" description="Human immunodeficiency virus 1 envelope glycoprotein Gp120" evidence="34">
    <location>
        <begin position="141"/>
        <end position="499"/>
    </location>
</feature>
<protein>
    <recommendedName>
        <fullName evidence="32">Envelope glycoprotein gp160</fullName>
    </recommendedName>
    <alternativeName>
        <fullName evidence="32">Env polyprotein</fullName>
    </alternativeName>
    <component>
        <recommendedName>
            <fullName evidence="32">Surface protein gp120</fullName>
            <shortName evidence="32">SU</shortName>
        </recommendedName>
        <alternativeName>
            <fullName evidence="32">Glycoprotein 120</fullName>
            <shortName evidence="32">gp120</shortName>
        </alternativeName>
    </component>
    <component>
        <recommendedName>
            <fullName evidence="32">Transmembrane protein gp41</fullName>
            <shortName evidence="32">TM</shortName>
        </recommendedName>
        <alternativeName>
            <fullName evidence="32">Glycoprotein 41</fullName>
            <shortName evidence="32">gp41</shortName>
        </alternativeName>
    </component>
</protein>
<feature type="coiled-coil region" evidence="32">
    <location>
        <begin position="621"/>
        <end position="655"/>
    </location>
</feature>
<dbReference type="GO" id="GO:0019031">
    <property type="term" value="C:viral envelope"/>
    <property type="evidence" value="ECO:0007669"/>
    <property type="project" value="UniProtKB-KW"/>
</dbReference>
<comment type="caution">
    <text evidence="32 33">Lacks conserved residue(s) required for the propagation of feature annotation.</text>
</comment>
<dbReference type="GO" id="GO:0052031">
    <property type="term" value="P:symbiont-mediated perturbation of host defense response"/>
    <property type="evidence" value="ECO:0007669"/>
    <property type="project" value="UniProtKB-UniRule"/>
</dbReference>
<comment type="domain">
    <text evidence="32">The CD4-binding region is targeted by the antibody b12.</text>
</comment>
<comment type="domain">
    <text evidence="32 33">The 17 amino acids long immunosuppressive region is present in many retroviral envelope proteins. Synthetic peptides derived from this relatively conserved sequence inhibit immune function in vitro and in vivo.</text>
</comment>
<keyword evidence="30 32" id="KW-0449">Lipoprotein</keyword>
<keyword evidence="14 32" id="KW-0812">Transmembrane</keyword>
<keyword evidence="31 32" id="KW-1160">Virus entry into host cell</keyword>
<comment type="function">
    <text evidence="32">Transmembrane protein gp41: Acts as a class I viral fusion protein. Under the current model, the protein has at least 3 conformational states: pre-fusion native state, pre-hairpin intermediate state, and post-fusion hairpin state. During fusion of viral and target intracellular membranes, the coiled coil regions (heptad repeats) assume a trimer-of-hairpins structure, positioning the fusion peptide in close proximity to the C-terminal region of the ectodomain. The formation of this structure appears to drive apposition and subsequent fusion of viral and target cell membranes. Complete fusion occurs in host cell endosomes and is dynamin-dependent, however some lipid transfer might occur at the plasma membrane. The virus undergoes clathrin-dependent internalization long before endosomal fusion, thus minimizing the surface exposure of conserved viral epitopes during fusion and reducing the efficacy of inhibitors targeting these epitopes. Membranes fusion leads to delivery of the nucleocapsid into the cytoplasm.</text>
</comment>
<dbReference type="EMBL" id="HM638629">
    <property type="protein sequence ID" value="ADM30302.1"/>
    <property type="molecule type" value="Genomic_DNA"/>
</dbReference>
<feature type="region of interest" description="MPER; binding to GalCer" evidence="32">
    <location>
        <begin position="650"/>
        <end position="671"/>
    </location>
</feature>
<evidence type="ECO:0000256" key="32">
    <source>
        <dbReference type="HAMAP-Rule" id="MF_04083"/>
    </source>
</evidence>
<dbReference type="Pfam" id="PF00516">
    <property type="entry name" value="GP120"/>
    <property type="match status" value="2"/>
</dbReference>
<feature type="transmembrane region" description="Helical" evidence="33">
    <location>
        <begin position="13"/>
        <end position="41"/>
    </location>
</feature>
<feature type="domain" description="Retroviral envelope protein GP41-like" evidence="35">
    <location>
        <begin position="518"/>
        <end position="709"/>
    </location>
</feature>
<feature type="disulfide bond" evidence="32">
    <location>
        <begin position="586"/>
        <end position="592"/>
    </location>
</feature>
<evidence type="ECO:0000256" key="6">
    <source>
        <dbReference type="ARBA" id="ARBA00004650"/>
    </source>
</evidence>
<dbReference type="Gene3D" id="1.20.5.490">
    <property type="entry name" value="Single helix bin"/>
    <property type="match status" value="1"/>
</dbReference>
<comment type="function">
    <text evidence="32">Envelope glycoprotein gp160: Oligomerizes in the host endoplasmic reticulum into predominantly trimers. In a second time, gp160 transits in the host Golgi, where glycosylation is completed. The precursor is then proteolytically cleaved in the trans-Golgi and thereby activated by cellular furin or furin-like proteases to produce gp120 and gp41.</text>
</comment>
<comment type="PTM">
    <text evidence="32">Highly glycosylated by host. The high number of glycan on the protein is reffered to as 'glycan shield' because it contributes to hide protein sequence from adaptive immune system.</text>
</comment>
<comment type="PTM">
    <text evidence="32">Palmitoylation of the transmembrane protein and of Env polyprotein (prior to its proteolytic cleavage) is essential for their association with host cell membrane lipid rafts. Palmitoylation is therefore required for envelope trafficking to classical lipid rafts, but not for viral replication.</text>
</comment>
<comment type="domain">
    <text evidence="32">Some of the most genetically diverse regions of the viral genome are present in Env. They are called variable regions 1 through 5 (V1 through V5). Coreceptor usage of gp120 is determined mainly by the primary structure of the third variable region (V3) in the outer domain of gp120. The sequence of V3 determines which coreceptor, CCR5 and/or CXCR4 (corresponding to R5/macrophage, X4/T cell and R5X4/T cell and macrophage tropism), is used to trigger the fusion potential of the Env complex, and hence which cells the virus can infect. Binding to CCR5 involves a region adjacent in addition to V3.</text>
</comment>
<evidence type="ECO:0000256" key="3">
    <source>
        <dbReference type="ARBA" id="ARBA00004505"/>
    </source>
</evidence>
<dbReference type="SUPFAM" id="SSF56502">
    <property type="entry name" value="gp120 core"/>
    <property type="match status" value="2"/>
</dbReference>
<evidence type="ECO:0000256" key="4">
    <source>
        <dbReference type="ARBA" id="ARBA00004563"/>
    </source>
</evidence>
<dbReference type="GO" id="GO:0016020">
    <property type="term" value="C:membrane"/>
    <property type="evidence" value="ECO:0007669"/>
    <property type="project" value="UniProtKB-UniRule"/>
</dbReference>
<evidence type="ECO:0000259" key="34">
    <source>
        <dbReference type="Pfam" id="PF00516"/>
    </source>
</evidence>
<evidence type="ECO:0000256" key="23">
    <source>
        <dbReference type="ARBA" id="ARBA00023046"/>
    </source>
</evidence>
<keyword evidence="16 32" id="KW-0732">Signal</keyword>
<evidence type="ECO:0000256" key="5">
    <source>
        <dbReference type="ARBA" id="ARBA00004578"/>
    </source>
</evidence>
<dbReference type="FunFam" id="2.170.40.20:FF:000003">
    <property type="entry name" value="Envelope glycoprotein gp160"/>
    <property type="match status" value="1"/>
</dbReference>
<keyword evidence="22 32" id="KW-1133">Transmembrane helix</keyword>
<keyword evidence="7 32" id="KW-1168">Fusion of virus membrane with host membrane</keyword>
<keyword evidence="20 32" id="KW-0261">Viral envelope protein</keyword>
<evidence type="ECO:0000256" key="26">
    <source>
        <dbReference type="ARBA" id="ARBA00023139"/>
    </source>
</evidence>
<accession>E1ADN4</accession>
<feature type="disulfide bond" evidence="32">
    <location>
        <begin position="53"/>
        <end position="73"/>
    </location>
</feature>
<keyword evidence="29 32" id="KW-0899">Viral immunoevasion</keyword>
<evidence type="ECO:0000256" key="10">
    <source>
        <dbReference type="ARBA" id="ARBA00022570"/>
    </source>
</evidence>
<dbReference type="GO" id="GO:0020002">
    <property type="term" value="C:host cell plasma membrane"/>
    <property type="evidence" value="ECO:0007669"/>
    <property type="project" value="UniProtKB-SubCell"/>
</dbReference>
<proteinExistence type="inferred from homology"/>
<evidence type="ECO:0000256" key="27">
    <source>
        <dbReference type="ARBA" id="ARBA00023157"/>
    </source>
</evidence>
<feature type="lipid moiety-binding region" description="S-palmitoyl cysteine; by host" evidence="32">
    <location>
        <position position="832"/>
    </location>
</feature>
<feature type="chain" id="PRO_5023447748" description="Transmembrane protein gp41" evidence="32">
    <location>
        <begin position="500"/>
        <end position="851"/>
    </location>
</feature>
<comment type="miscellaneous">
    <text evidence="32">Inhibitors targeting HIV-1 viral envelope proteins are used as antiretroviral drugs. Attachment of virions to the cell surface via non-specific interactions and CD4 binding can be blocked by inhibitors that include cyanovirin-N, cyclotriazadisulfonamide analogs, PRO 2000, TNX 355 and PRO 542. In addition, BMS 806 can block CD4-induced conformational changes. Env interactions with the coreceptor molecules can be targeted by CCR5 antagonists including SCH-D, maraviroc (UK 427857) and aplaviroc (GW 873140), and the CXCR4 antagonist AMD 070. Fusion of viral and cellular membranes can be inhibited by peptides such as enfuvirtide and tifuvirtide (T 1249). Resistance to inhibitors associated with mutations in Env are observed. Most of the time, single mutations confer only a modest reduction in drug susceptibility. Combination of several mutations is usually required to develop a high-level drug resistance.</text>
</comment>
<keyword evidence="11 32" id="KW-0945">Host-virus interaction</keyword>
<feature type="region of interest" description="CD4-binding loop" evidence="32">
    <location>
        <begin position="358"/>
        <end position="368"/>
    </location>
</feature>
<keyword evidence="18 32" id="KW-0946">Virion</keyword>
<comment type="subcellular location">
    <molecule>Surface protein gp120</molecule>
    <subcellularLocation>
        <location evidence="32">Virion membrane</location>
        <topology evidence="32">Peripheral membrane protein</topology>
    </subcellularLocation>
    <subcellularLocation>
        <location evidence="32">Host cell membrane</location>
        <topology evidence="32">Peripheral membrane protein</topology>
    </subcellularLocation>
    <subcellularLocation>
        <location evidence="32">Host endosome membrane</location>
        <topology evidence="32">Single-pass type I membrane protein</topology>
    </subcellularLocation>
    <text evidence="32">The surface protein is not anchored to the viral envelope, but associates with the extravirion surface through its binding to TM. It is probably concentrated at the site of budding and incorporated into the virions possibly by contacts between the cytoplasmic tail of Env and the N-terminus of Gag.</text>
</comment>
<comment type="similarity">
    <text evidence="32">Belongs to the HIV-1 env protein family.</text>
</comment>
<keyword evidence="21 32" id="KW-1164">Virus endocytosis by host</keyword>
<keyword evidence="8 32" id="KW-1170">Fusion of virus membrane with host endosomal membrane</keyword>
<dbReference type="InterPro" id="IPR000328">
    <property type="entry name" value="GP41-like"/>
</dbReference>
<keyword evidence="23 32" id="KW-1039">Host endosome</keyword>
<dbReference type="CDD" id="cd09909">
    <property type="entry name" value="HIV-1-like_HR1-HR2"/>
    <property type="match status" value="1"/>
</dbReference>
<evidence type="ECO:0000256" key="14">
    <source>
        <dbReference type="ARBA" id="ARBA00022692"/>
    </source>
</evidence>
<feature type="disulfide bond" evidence="32">
    <location>
        <begin position="224"/>
        <end position="235"/>
    </location>
</feature>
<evidence type="ECO:0000256" key="30">
    <source>
        <dbReference type="ARBA" id="ARBA00023288"/>
    </source>
</evidence>
<evidence type="ECO:0000256" key="33">
    <source>
        <dbReference type="RuleBase" id="RU363095"/>
    </source>
</evidence>
<name>E1ADN4_HV1</name>
<comment type="PTM">
    <text evidence="32">Specific enzymatic cleavages in vivo yield mature proteins. Envelope glycoproteins are synthesized as a inactive precursor that is heavily N-glycosylated and processed likely by host cell furin in the Golgi to yield the mature SU and TM proteins. The cleavage site between SU and TM requires the minimal sequence [KR]-X-[KR]-R. About 2 of the 9 disulfide bonds of gp41 are reduced by P4HB/PDI, following binding to CD4 receptor.</text>
</comment>
<comment type="subcellular location">
    <subcellularLocation>
        <location evidence="3">Host cell membrane</location>
        <topology evidence="3">Peripheral membrane protein</topology>
    </subcellularLocation>
    <subcellularLocation>
        <location evidence="1">Host cell membrane</location>
        <topology evidence="1">Single-pass type I membrane protein</topology>
    </subcellularLocation>
    <subcellularLocation>
        <location evidence="2">Host endosome membrane</location>
        <topology evidence="2">Peripheral membrane protein</topology>
    </subcellularLocation>
    <subcellularLocation>
        <location evidence="5">Host endosome membrane</location>
        <topology evidence="5">Single-pass type I membrane protein</topology>
    </subcellularLocation>
    <subcellularLocation>
        <location evidence="6">Virion membrane</location>
        <topology evidence="6">Peripheral membrane protein</topology>
    </subcellularLocation>
    <subcellularLocation>
        <location evidence="4">Virion membrane</location>
        <topology evidence="4">Single-pass type I membrane protein</topology>
    </subcellularLocation>
</comment>
<feature type="short sequence motif" description="YXXL motif; contains endocytosis signal" evidence="32">
    <location>
        <begin position="700"/>
        <end position="703"/>
    </location>
</feature>
<evidence type="ECO:0000256" key="7">
    <source>
        <dbReference type="ARBA" id="ARBA00022506"/>
    </source>
</evidence>
<feature type="region of interest" description="Immunosuppression" evidence="32">
    <location>
        <begin position="562"/>
        <end position="580"/>
    </location>
</feature>
<dbReference type="Pfam" id="PF00517">
    <property type="entry name" value="GP41"/>
    <property type="match status" value="1"/>
</dbReference>
<comment type="subunit">
    <text evidence="32">The mature envelope protein (Env) consists of a homotrimer of non-covalently associated gp120-gp41 heterodimers. The resulting complex protrudes from the virus surface as a spike. There seems to be as few as 10 spikes on the average virion. Surface protein gp120 interacts with host CD4, CCR5 and CXCR4. Gp120 also interacts with the C-type lectins CD209/DC-SIGN and CLEC4M/DC-SIGNR (collectively referred to as DC-SIGN(R)). Gp120 and gp41 interact with GalCer. Gp120 interacts with host ITGA4/ITGB7 complex; on CD4+ T-cells, this interaction results in rapid activation of integrin ITGAL/LFA-1, which facilitates efficient cell-to-cell spreading of HIV-1. Gp120 interacts with cell-associated heparan sulfate; this interaction increases virus infectivity on permissive cells and may be involved in infection of CD4- cells.</text>
</comment>
<evidence type="ECO:0000259" key="35">
    <source>
        <dbReference type="Pfam" id="PF00517"/>
    </source>
</evidence>
<sequence>MRVRGILRNYPQWWIWGILGFWMLMICSGMGNLWVTVYYGVPVWKEAKTTLFCASDAKAYEREVHNIWATHACVPTDPNPQEMVLGNVTENFNMWKNDMVDQMQEDIISLWDQSLKPCVKLTPLCVTLKCKNVNATSNGNATYNNTMGELKNCSFNVTTEIRDKKKDEYALFYRLDIVPLDSNSSEYRLINCNTSTITQACPKVSFDPIPIHYCTPAGYAILKCNSKTFNGTGPCTNVSTVQCTHGIKPVVSTQLLLNGSLAEEEIIIRSKNLTDNVKTIIVHLNESIEIICTRPNNNTRKSIRIGPGQAFFATGGIIGDIRQAHCNISEDRWNETLQKVGKKLQEHFPNKTIKFEPPSGGDLEITTHSFNCRGEFFYCNTSKLFNSTYMHNGTKSNSSGVITLPCKIKQIINMWQKVGRAMYAPPIAGNITCISNISGLLLMRDGGTEDNKSEIFRPGGGDMRDNWRNELYKYKVVEIKPLGVAPTKAKRRVVEREKRAVGMGAVFLGFLGAAGSTMGAASITLTVQARQLLSGIVQQQSNLLRAIEAQQHMLQLTVWGIKQLQARVLAIERYLKDQQLLGIWGCSGKLICTTAVPWNRTWSNKTQDDIWNNMTWMQWEREINNYTDTIYSLLEESQNQQEKNEKDLLALDKWNNLWTWFGITNWLWYIRIFIMIVGGLIGLRIIFAVISIVNRVRQGYSPLSFQTLTPNPRELDRLGRIEEEGGEQDRDRSIRLVNGFLALFWDDLRSLCLFSYHRLRDLLLVATRAVELLGRSSLRGLQRGWEALKYLGSLVQYWGLELKKSAISLLDTLAIAVAEGTDRIIELIQNICEAIRNIPRRIRQGFEAALQ</sequence>
<evidence type="ECO:0000256" key="25">
    <source>
        <dbReference type="ARBA" id="ARBA00023136"/>
    </source>
</evidence>
<dbReference type="GO" id="GO:0075512">
    <property type="term" value="P:clathrin-dependent endocytosis of virus by host cell"/>
    <property type="evidence" value="ECO:0007669"/>
    <property type="project" value="UniProtKB-UniRule"/>
</dbReference>
<evidence type="ECO:0000256" key="19">
    <source>
        <dbReference type="ARBA" id="ARBA00022870"/>
    </source>
</evidence>
<evidence type="ECO:0000256" key="9">
    <source>
        <dbReference type="ARBA" id="ARBA00022511"/>
    </source>
</evidence>
<keyword evidence="17 32" id="KW-1161">Viral attachment to host cell</keyword>
<feature type="disulfide bond" evidence="32">
    <location>
        <begin position="214"/>
        <end position="243"/>
    </location>
</feature>
<keyword evidence="25 32" id="KW-0472">Membrane</keyword>
<comment type="subcellular location">
    <molecule>Transmembrane protein gp41</molecule>
    <subcellularLocation>
        <location evidence="32">Virion membrane</location>
        <topology evidence="32">Single-pass type I membrane protein</topology>
    </subcellularLocation>
    <subcellularLocation>
        <location evidence="32">Host cell membrane</location>
        <topology evidence="32">Single-pass type I membrane protein</topology>
    </subcellularLocation>
    <subcellularLocation>
        <location evidence="32">Host endosome membrane</location>
        <topology evidence="32">Single-pass type I membrane protein</topology>
    </subcellularLocation>
    <text evidence="32">It is probably concentrated at the site of budding and incorporated into the virions possibly by contacts between the cytoplasmic tail of Env and the N-terminus of Gag.</text>
</comment>
<comment type="domain">
    <text evidence="32">The YXXL motif is involved in determining the exact site of viral release at the surface of infected mononuclear cells and promotes endocytosis. YXXL and di-leucine endocytosis motifs interact directly or indirectly with the clathrin adapter complexes, opperate independently, and their activities are not additive.</text>
</comment>
<dbReference type="SUPFAM" id="SSF58069">
    <property type="entry name" value="Virus ectodomain"/>
    <property type="match status" value="1"/>
</dbReference>
<keyword evidence="15 32" id="KW-0053">Apoptosis</keyword>
<dbReference type="Gene3D" id="1.10.287.210">
    <property type="match status" value="1"/>
</dbReference>
<reference evidence="36" key="1">
    <citation type="journal article" date="2010" name="PLoS Pathog.">
        <title>HIV-1 Populations in Semen Arise through Multiple Mechanisms.</title>
        <authorList>
            <consortium name="Center for HIV/AIDS Vaccine Immunology"/>
            <person name="Anderson J.A."/>
            <person name="Ping L.H."/>
            <person name="Dibben O."/>
            <person name="Jabara C.B."/>
            <person name="Arney L."/>
            <person name="Kincer L."/>
            <person name="Tang Y."/>
            <person name="Hobbs M."/>
            <person name="Hoffman I."/>
            <person name="Kazembe P."/>
            <person name="Jones C.D."/>
            <person name="Borrow P."/>
            <person name="Fiscus S."/>
            <person name="Cohen M.S."/>
            <person name="Swanstrom R."/>
        </authorList>
    </citation>
    <scope>NUCLEOTIDE SEQUENCE</scope>
    <source>
        <strain evidence="36">C007_2A11_2B</strain>
    </source>
</reference>
<dbReference type="FunFam" id="1.10.287.210:FF:000001">
    <property type="entry name" value="Envelope glycoprotein gp160"/>
    <property type="match status" value="1"/>
</dbReference>
<keyword evidence="24 32" id="KW-0175">Coiled coil</keyword>
<evidence type="ECO:0000256" key="29">
    <source>
        <dbReference type="ARBA" id="ARBA00023280"/>
    </source>
</evidence>
<comment type="function">
    <text evidence="32">Surface protein gp120: Attaches the virus to the host lymphoid cell by binding to the primary receptor CD4. This interaction induces a structural rearrangement creating a high affinity binding site for a chemokine coreceptor like CXCR4 and/or CCR5. Acts as a ligand for CD209/DC-SIGN and CLEC4M/DC-SIGNR, which are respectively found on dendritic cells (DCs), and on endothelial cells of liver sinusoids and lymph node sinuses. These interactions allow capture of viral particles at mucosal surfaces by these cells and subsequent transmission to permissive cells. HIV subverts the migration properties of dendritic cells to gain access to CD4+ T-cells in lymph nodes. Virus transmission to permissive T-cells occurs either in trans (without DCs infection, through viral capture and transmission), or in cis (following DCs productive infection, through the usual CD4-gp120 interaction), thereby inducing a robust infection. In trans infection, bound virions remain infectious over days and it is proposed that they are not degraded, but protected in non-lysosomal acidic organelles within the DCs close to the cell membrane thus contributing to the viral infectious potential during DCs' migration from the periphery to the lymphoid tissues. On arrival at lymphoid tissues, intact virions recycle back to DCs' cell surface allowing virus transmission to CD4+ T-cells.</text>
</comment>
<dbReference type="Gene3D" id="2.170.40.20">
    <property type="entry name" value="Human immunodeficiency virus 1, Gp160, envelope glycoprotein"/>
    <property type="match status" value="2"/>
</dbReference>
<evidence type="ECO:0000256" key="21">
    <source>
        <dbReference type="ARBA" id="ARBA00022890"/>
    </source>
</evidence>
<keyword evidence="10 32" id="KW-1165">Clathrin-mediated endocytosis of virus by host</keyword>
<dbReference type="GO" id="GO:0039654">
    <property type="term" value="P:fusion of virus membrane with host endosome membrane"/>
    <property type="evidence" value="ECO:0007669"/>
    <property type="project" value="UniProtKB-UniRule"/>
</dbReference>
<evidence type="ECO:0000256" key="28">
    <source>
        <dbReference type="ARBA" id="ARBA00023180"/>
    </source>
</evidence>
<feature type="domain" description="Human immunodeficiency virus 1 envelope glycoprotein Gp120" evidence="34">
    <location>
        <begin position="33"/>
        <end position="139"/>
    </location>
</feature>
<evidence type="ECO:0000256" key="13">
    <source>
        <dbReference type="ARBA" id="ARBA00022685"/>
    </source>
</evidence>
<dbReference type="HAMAP" id="MF_04083">
    <property type="entry name" value="HIV_ENV"/>
    <property type="match status" value="1"/>
</dbReference>
<dbReference type="GO" id="GO:0019064">
    <property type="term" value="P:fusion of virus membrane with host plasma membrane"/>
    <property type="evidence" value="ECO:0007669"/>
    <property type="project" value="UniProtKB-UniRule"/>
</dbReference>
<keyword evidence="9 32" id="KW-1032">Host cell membrane</keyword>
<feature type="chain" id="PRO_5023447747" description="Envelope glycoprotein gp160" evidence="32">
    <location>
        <begin position="32"/>
        <end position="851"/>
    </location>
</feature>
<dbReference type="GO" id="GO:0019082">
    <property type="term" value="P:viral protein processing"/>
    <property type="evidence" value="ECO:0007669"/>
    <property type="project" value="UniProtKB-UniRule"/>
</dbReference>
<evidence type="ECO:0000256" key="16">
    <source>
        <dbReference type="ARBA" id="ARBA00022729"/>
    </source>
</evidence>